<evidence type="ECO:0000256" key="1">
    <source>
        <dbReference type="SAM" id="Phobius"/>
    </source>
</evidence>
<protein>
    <recommendedName>
        <fullName evidence="3">Integral membrane protein</fullName>
    </recommendedName>
</protein>
<name>A0AAU2VRA8_9ACTN</name>
<proteinExistence type="predicted"/>
<sequence>MTTTDWITDIALVLVVFRQLREGRLDLKTFLIPLGIVAFVAHSYLDSVPTAGNDLVLIGALMAVGAALGIAGGVYTRVRAVGEHLLIKAGAVSAVLWVLGMGARMGFQIWVSHGGGADDVARFSIAHHITTDQAWVAAFVLMALTEVITRLATIFVRSRMAARAGAAGTATRPAPALGRTARP</sequence>
<keyword evidence="1" id="KW-1133">Transmembrane helix</keyword>
<organism evidence="2">
    <name type="scientific">Streptomyces sp. NBC_00008</name>
    <dbReference type="NCBI Taxonomy" id="2903610"/>
    <lineage>
        <taxon>Bacteria</taxon>
        <taxon>Bacillati</taxon>
        <taxon>Actinomycetota</taxon>
        <taxon>Actinomycetes</taxon>
        <taxon>Kitasatosporales</taxon>
        <taxon>Streptomycetaceae</taxon>
        <taxon>Streptomyces</taxon>
    </lineage>
</organism>
<keyword evidence="1" id="KW-0812">Transmembrane</keyword>
<dbReference type="EMBL" id="CP108313">
    <property type="protein sequence ID" value="WTW69657.1"/>
    <property type="molecule type" value="Genomic_DNA"/>
</dbReference>
<evidence type="ECO:0008006" key="3">
    <source>
        <dbReference type="Google" id="ProtNLM"/>
    </source>
</evidence>
<feature type="transmembrane region" description="Helical" evidence="1">
    <location>
        <begin position="85"/>
        <end position="103"/>
    </location>
</feature>
<feature type="transmembrane region" description="Helical" evidence="1">
    <location>
        <begin position="134"/>
        <end position="156"/>
    </location>
</feature>
<dbReference type="AlphaFoldDB" id="A0AAU2VRA8"/>
<gene>
    <name evidence="2" type="ORF">OG398_15940</name>
</gene>
<accession>A0AAU2VRA8</accession>
<feature type="transmembrane region" description="Helical" evidence="1">
    <location>
        <begin position="27"/>
        <end position="45"/>
    </location>
</feature>
<feature type="transmembrane region" description="Helical" evidence="1">
    <location>
        <begin position="57"/>
        <end position="78"/>
    </location>
</feature>
<keyword evidence="1" id="KW-0472">Membrane</keyword>
<evidence type="ECO:0000313" key="2">
    <source>
        <dbReference type="EMBL" id="WTW69657.1"/>
    </source>
</evidence>
<reference evidence="2" key="1">
    <citation type="submission" date="2022-10" db="EMBL/GenBank/DDBJ databases">
        <title>The complete genomes of actinobacterial strains from the NBC collection.</title>
        <authorList>
            <person name="Joergensen T.S."/>
            <person name="Alvarez Arevalo M."/>
            <person name="Sterndorff E.B."/>
            <person name="Faurdal D."/>
            <person name="Vuksanovic O."/>
            <person name="Mourched A.-S."/>
            <person name="Charusanti P."/>
            <person name="Shaw S."/>
            <person name="Blin K."/>
            <person name="Weber T."/>
        </authorList>
    </citation>
    <scope>NUCLEOTIDE SEQUENCE</scope>
    <source>
        <strain evidence="2">NBC_00008</strain>
    </source>
</reference>